<protein>
    <recommendedName>
        <fullName evidence="4">Small ribosomal subunit protein uS7 domain-containing protein</fullName>
    </recommendedName>
</protein>
<feature type="domain" description="Small ribosomal subunit protein uS7" evidence="4">
    <location>
        <begin position="3"/>
        <end position="66"/>
    </location>
</feature>
<name>V7C130_PHAVU</name>
<dbReference type="EMBL" id="CM002291">
    <property type="protein sequence ID" value="ESW23834.1"/>
    <property type="molecule type" value="Genomic_DNA"/>
</dbReference>
<organism evidence="5 6">
    <name type="scientific">Phaseolus vulgaris</name>
    <name type="common">Kidney bean</name>
    <name type="synonym">French bean</name>
    <dbReference type="NCBI Taxonomy" id="3885"/>
    <lineage>
        <taxon>Eukaryota</taxon>
        <taxon>Viridiplantae</taxon>
        <taxon>Streptophyta</taxon>
        <taxon>Embryophyta</taxon>
        <taxon>Tracheophyta</taxon>
        <taxon>Spermatophyta</taxon>
        <taxon>Magnoliopsida</taxon>
        <taxon>eudicotyledons</taxon>
        <taxon>Gunneridae</taxon>
        <taxon>Pentapetalae</taxon>
        <taxon>rosids</taxon>
        <taxon>fabids</taxon>
        <taxon>Fabales</taxon>
        <taxon>Fabaceae</taxon>
        <taxon>Papilionoideae</taxon>
        <taxon>50 kb inversion clade</taxon>
        <taxon>NPAAA clade</taxon>
        <taxon>indigoferoid/millettioid clade</taxon>
        <taxon>Phaseoleae</taxon>
        <taxon>Phaseolus</taxon>
    </lineage>
</organism>
<dbReference type="eggNOG" id="KOG3291">
    <property type="taxonomic scope" value="Eukaryota"/>
</dbReference>
<keyword evidence="2" id="KW-0689">Ribosomal protein</keyword>
<evidence type="ECO:0000256" key="2">
    <source>
        <dbReference type="ARBA" id="ARBA00022980"/>
    </source>
</evidence>
<proteinExistence type="inferred from homology"/>
<keyword evidence="6" id="KW-1185">Reference proteome</keyword>
<gene>
    <name evidence="5" type="ORF">PHAVU_004G079700g</name>
</gene>
<dbReference type="InterPro" id="IPR036823">
    <property type="entry name" value="Ribosomal_uS7_dom_sf"/>
</dbReference>
<dbReference type="AlphaFoldDB" id="V7C130"/>
<evidence type="ECO:0000313" key="6">
    <source>
        <dbReference type="Proteomes" id="UP000000226"/>
    </source>
</evidence>
<dbReference type="GO" id="GO:1990904">
    <property type="term" value="C:ribonucleoprotein complex"/>
    <property type="evidence" value="ECO:0007669"/>
    <property type="project" value="UniProtKB-KW"/>
</dbReference>
<dbReference type="Gramene" id="ESW23834">
    <property type="protein sequence ID" value="ESW23834"/>
    <property type="gene ID" value="PHAVU_004G079700g"/>
</dbReference>
<dbReference type="SMR" id="V7C130"/>
<comment type="similarity">
    <text evidence="1">Belongs to the universal ribosomal protein uS7 family.</text>
</comment>
<evidence type="ECO:0000256" key="1">
    <source>
        <dbReference type="ARBA" id="ARBA00007151"/>
    </source>
</evidence>
<dbReference type="SUPFAM" id="SSF47973">
    <property type="entry name" value="Ribosomal protein S7"/>
    <property type="match status" value="1"/>
</dbReference>
<evidence type="ECO:0000256" key="3">
    <source>
        <dbReference type="ARBA" id="ARBA00023274"/>
    </source>
</evidence>
<dbReference type="STRING" id="3885.V7C130"/>
<evidence type="ECO:0000259" key="4">
    <source>
        <dbReference type="Pfam" id="PF00177"/>
    </source>
</evidence>
<accession>V7C130</accession>
<dbReference type="InterPro" id="IPR023798">
    <property type="entry name" value="Ribosomal_uS7_dom"/>
</dbReference>
<dbReference type="Proteomes" id="UP000000226">
    <property type="component" value="Chromosome 4"/>
</dbReference>
<dbReference type="Pfam" id="PF00177">
    <property type="entry name" value="Ribosomal_S7"/>
    <property type="match status" value="1"/>
</dbReference>
<dbReference type="OrthoDB" id="35139at2759"/>
<dbReference type="GO" id="GO:0005840">
    <property type="term" value="C:ribosome"/>
    <property type="evidence" value="ECO:0007669"/>
    <property type="project" value="UniProtKB-KW"/>
</dbReference>
<reference evidence="6" key="1">
    <citation type="journal article" date="2014" name="Nat. Genet.">
        <title>A reference genome for common bean and genome-wide analysis of dual domestications.</title>
        <authorList>
            <person name="Schmutz J."/>
            <person name="McClean P.E."/>
            <person name="Mamidi S."/>
            <person name="Wu G.A."/>
            <person name="Cannon S.B."/>
            <person name="Grimwood J."/>
            <person name="Jenkins J."/>
            <person name="Shu S."/>
            <person name="Song Q."/>
            <person name="Chavarro C."/>
            <person name="Torres-Torres M."/>
            <person name="Geffroy V."/>
            <person name="Moghaddam S.M."/>
            <person name="Gao D."/>
            <person name="Abernathy B."/>
            <person name="Barry K."/>
            <person name="Blair M."/>
            <person name="Brick M.A."/>
            <person name="Chovatia M."/>
            <person name="Gepts P."/>
            <person name="Goodstein D.M."/>
            <person name="Gonzales M."/>
            <person name="Hellsten U."/>
            <person name="Hyten D.L."/>
            <person name="Jia G."/>
            <person name="Kelly J.D."/>
            <person name="Kudrna D."/>
            <person name="Lee R."/>
            <person name="Richard M.M."/>
            <person name="Miklas P.N."/>
            <person name="Osorno J.M."/>
            <person name="Rodrigues J."/>
            <person name="Thareau V."/>
            <person name="Urrea C.A."/>
            <person name="Wang M."/>
            <person name="Yu Y."/>
            <person name="Zhang M."/>
            <person name="Wing R.A."/>
            <person name="Cregan P.B."/>
            <person name="Rokhsar D.S."/>
            <person name="Jackson S.A."/>
        </authorList>
    </citation>
    <scope>NUCLEOTIDE SEQUENCE [LARGE SCALE GENOMIC DNA]</scope>
    <source>
        <strain evidence="6">cv. G19833</strain>
    </source>
</reference>
<dbReference type="Gene3D" id="1.10.455.10">
    <property type="entry name" value="Ribosomal protein S7 domain"/>
    <property type="match status" value="1"/>
</dbReference>
<evidence type="ECO:0000313" key="5">
    <source>
        <dbReference type="EMBL" id="ESW23834.1"/>
    </source>
</evidence>
<sequence>HGVTPDIAIKARCVCRSTHQVSIEIEFTQGKTLVIRWLLRASQKCLDRNMAFKLSFELVNVTKASSNFAGSMTPTLHLYKS</sequence>
<feature type="non-terminal residue" evidence="5">
    <location>
        <position position="1"/>
    </location>
</feature>
<keyword evidence="3" id="KW-0687">Ribonucleoprotein</keyword>